<sequence length="107" mass="12211">MEVSVTGPCKFDIFSNVVHTTSNTNLTKNLDDGGNDVVNSQAMIQMESTIMAWRTPPIQTTLLKQPLKTFKLPTWPFSSTISEFHSEEVISNCQREYVSMLWRNLKQ</sequence>
<reference evidence="1 2" key="1">
    <citation type="submission" date="2024-11" db="EMBL/GenBank/DDBJ databases">
        <title>A near-complete genome assembly of Cinchona calisaya.</title>
        <authorList>
            <person name="Lian D.C."/>
            <person name="Zhao X.W."/>
            <person name="Wei L."/>
        </authorList>
    </citation>
    <scope>NUCLEOTIDE SEQUENCE [LARGE SCALE GENOMIC DNA]</scope>
    <source>
        <tissue evidence="1">Nenye</tissue>
    </source>
</reference>
<gene>
    <name evidence="1" type="ORF">ACH5RR_037219</name>
</gene>
<proteinExistence type="predicted"/>
<keyword evidence="2" id="KW-1185">Reference proteome</keyword>
<dbReference type="Proteomes" id="UP001630127">
    <property type="component" value="Unassembled WGS sequence"/>
</dbReference>
<organism evidence="1 2">
    <name type="scientific">Cinchona calisaya</name>
    <dbReference type="NCBI Taxonomy" id="153742"/>
    <lineage>
        <taxon>Eukaryota</taxon>
        <taxon>Viridiplantae</taxon>
        <taxon>Streptophyta</taxon>
        <taxon>Embryophyta</taxon>
        <taxon>Tracheophyta</taxon>
        <taxon>Spermatophyta</taxon>
        <taxon>Magnoliopsida</taxon>
        <taxon>eudicotyledons</taxon>
        <taxon>Gunneridae</taxon>
        <taxon>Pentapetalae</taxon>
        <taxon>asterids</taxon>
        <taxon>lamiids</taxon>
        <taxon>Gentianales</taxon>
        <taxon>Rubiaceae</taxon>
        <taxon>Cinchonoideae</taxon>
        <taxon>Cinchoneae</taxon>
        <taxon>Cinchona</taxon>
    </lineage>
</organism>
<dbReference type="EMBL" id="JBJUIK010000015">
    <property type="protein sequence ID" value="KAL3502770.1"/>
    <property type="molecule type" value="Genomic_DNA"/>
</dbReference>
<dbReference type="AlphaFoldDB" id="A0ABD2Y995"/>
<accession>A0ABD2Y995</accession>
<comment type="caution">
    <text evidence="1">The sequence shown here is derived from an EMBL/GenBank/DDBJ whole genome shotgun (WGS) entry which is preliminary data.</text>
</comment>
<evidence type="ECO:0000313" key="2">
    <source>
        <dbReference type="Proteomes" id="UP001630127"/>
    </source>
</evidence>
<protein>
    <submittedName>
        <fullName evidence="1">Uncharacterized protein</fullName>
    </submittedName>
</protein>
<evidence type="ECO:0000313" key="1">
    <source>
        <dbReference type="EMBL" id="KAL3502770.1"/>
    </source>
</evidence>
<name>A0ABD2Y995_9GENT</name>